<dbReference type="PROSITE" id="PS51752">
    <property type="entry name" value="JACALIN_LECTIN"/>
    <property type="match status" value="2"/>
</dbReference>
<dbReference type="InterPro" id="IPR036404">
    <property type="entry name" value="Jacalin-like_lectin_dom_sf"/>
</dbReference>
<dbReference type="AlphaFoldDB" id="A0A6I9RV92"/>
<evidence type="ECO:0000256" key="2">
    <source>
        <dbReference type="ARBA" id="ARBA00022734"/>
    </source>
</evidence>
<dbReference type="Pfam" id="PF01419">
    <property type="entry name" value="Jacalin"/>
    <property type="match status" value="2"/>
</dbReference>
<evidence type="ECO:0000313" key="5">
    <source>
        <dbReference type="RefSeq" id="XP_010932961.1"/>
    </source>
</evidence>
<accession>A0A6I9RV92</accession>
<feature type="domain" description="Jacalin-type lectin" evidence="3">
    <location>
        <begin position="151"/>
        <end position="289"/>
    </location>
</feature>
<dbReference type="SUPFAM" id="SSF51101">
    <property type="entry name" value="Mannose-binding lectins"/>
    <property type="match status" value="2"/>
</dbReference>
<dbReference type="InterPro" id="IPR033734">
    <property type="entry name" value="Jacalin-like_lectin_dom_plant"/>
</dbReference>
<keyword evidence="2" id="KW-0430">Lectin</keyword>
<feature type="domain" description="Jacalin-type lectin" evidence="3">
    <location>
        <begin position="8"/>
        <end position="146"/>
    </location>
</feature>
<dbReference type="CDD" id="cd09612">
    <property type="entry name" value="Jacalin"/>
    <property type="match status" value="2"/>
</dbReference>
<dbReference type="InParanoid" id="A0A6I9RV92"/>
<dbReference type="PANTHER" id="PTHR46506">
    <property type="entry name" value="OS05G0143600 PROTEIN"/>
    <property type="match status" value="1"/>
</dbReference>
<proteinExistence type="inferred from homology"/>
<name>A0A6I9RV92_ELAGV</name>
<reference evidence="5" key="1">
    <citation type="submission" date="2025-08" db="UniProtKB">
        <authorList>
            <consortium name="RefSeq"/>
        </authorList>
    </citation>
    <scope>IDENTIFICATION</scope>
</reference>
<dbReference type="GO" id="GO:0030246">
    <property type="term" value="F:carbohydrate binding"/>
    <property type="evidence" value="ECO:0007669"/>
    <property type="project" value="UniProtKB-KW"/>
</dbReference>
<dbReference type="FunCoup" id="A0A6I9RV92">
    <property type="interactions" value="7"/>
</dbReference>
<organism evidence="4 5">
    <name type="scientific">Elaeis guineensis var. tenera</name>
    <name type="common">Oil palm</name>
    <dbReference type="NCBI Taxonomy" id="51953"/>
    <lineage>
        <taxon>Eukaryota</taxon>
        <taxon>Viridiplantae</taxon>
        <taxon>Streptophyta</taxon>
        <taxon>Embryophyta</taxon>
        <taxon>Tracheophyta</taxon>
        <taxon>Spermatophyta</taxon>
        <taxon>Magnoliopsida</taxon>
        <taxon>Liliopsida</taxon>
        <taxon>Arecaceae</taxon>
        <taxon>Arecoideae</taxon>
        <taxon>Cocoseae</taxon>
        <taxon>Elaeidinae</taxon>
        <taxon>Elaeis</taxon>
    </lineage>
</organism>
<dbReference type="OrthoDB" id="654502at2759"/>
<evidence type="ECO:0000259" key="3">
    <source>
        <dbReference type="PROSITE" id="PS51752"/>
    </source>
</evidence>
<evidence type="ECO:0000313" key="4">
    <source>
        <dbReference type="Proteomes" id="UP000504607"/>
    </source>
</evidence>
<evidence type="ECO:0000256" key="1">
    <source>
        <dbReference type="ARBA" id="ARBA00006568"/>
    </source>
</evidence>
<keyword evidence="4" id="KW-1185">Reference proteome</keyword>
<gene>
    <name evidence="5" type="primary">LOC105053474</name>
</gene>
<protein>
    <submittedName>
        <fullName evidence="5">Mannose/glucose-specific lectin isoform X1</fullName>
    </submittedName>
</protein>
<sequence>MASREVGVNVLGPWGGSGGSAWSFENALAITKIKISVGDVIDSLTFQYMDGTTARWSPRYGGTGGQPTEIELGPAEFIISIKGYYGPYVRKTMIYSLTFVTTIREYGPYGQEKGTQFFVPKGTGLISGFFGRSGDQLDAIGVYIKTLIQSPVAVGPWGGSGGTAWSFETAWTITKIKISVGDVVDSITFQYMDGETTRWSSRYGGAGGKPTEIDLGTNNNLEAISGHYGNYYGKTVIKSLTFVTTTGTYGPYGPEEGTTFSLPVKAGKVVGFFGRAGQWLDALGFYLKPTSA</sequence>
<dbReference type="Proteomes" id="UP000504607">
    <property type="component" value="Chromosome 1"/>
</dbReference>
<dbReference type="RefSeq" id="XP_010932961.1">
    <property type="nucleotide sequence ID" value="XM_010934659.3"/>
</dbReference>
<dbReference type="FunFam" id="2.100.10.30:FF:000001">
    <property type="entry name" value="Jacalin-related lectin 33"/>
    <property type="match status" value="2"/>
</dbReference>
<comment type="similarity">
    <text evidence="1">Belongs to the jacalin lectin family.</text>
</comment>
<dbReference type="Gene3D" id="2.100.10.30">
    <property type="entry name" value="Jacalin-like lectin domain"/>
    <property type="match status" value="2"/>
</dbReference>
<dbReference type="InterPro" id="IPR001229">
    <property type="entry name" value="Jacalin-like_lectin_dom"/>
</dbReference>
<dbReference type="SMART" id="SM00915">
    <property type="entry name" value="Jacalin"/>
    <property type="match status" value="2"/>
</dbReference>